<evidence type="ECO:0000313" key="2">
    <source>
        <dbReference type="EMBL" id="SKA06134.1"/>
    </source>
</evidence>
<organism evidence="2 3">
    <name type="scientific">Fibrobacter intestinalis</name>
    <dbReference type="NCBI Taxonomy" id="28122"/>
    <lineage>
        <taxon>Bacteria</taxon>
        <taxon>Pseudomonadati</taxon>
        <taxon>Fibrobacterota</taxon>
        <taxon>Fibrobacteria</taxon>
        <taxon>Fibrobacterales</taxon>
        <taxon>Fibrobacteraceae</taxon>
        <taxon>Fibrobacter</taxon>
    </lineage>
</organism>
<proteinExistence type="predicted"/>
<accession>A0A1T4QR21</accession>
<keyword evidence="1" id="KW-0812">Transmembrane</keyword>
<reference evidence="2 3" key="1">
    <citation type="submission" date="2017-02" db="EMBL/GenBank/DDBJ databases">
        <authorList>
            <person name="Peterson S.W."/>
        </authorList>
    </citation>
    <scope>NUCLEOTIDE SEQUENCE [LARGE SCALE GENOMIC DNA]</scope>
    <source>
        <strain evidence="2 3">ATCC 43854</strain>
    </source>
</reference>
<protein>
    <submittedName>
        <fullName evidence="2">Uncharacterized protein</fullName>
    </submittedName>
</protein>
<dbReference type="STRING" id="28122.SAMN02745108_02377"/>
<evidence type="ECO:0000256" key="1">
    <source>
        <dbReference type="SAM" id="Phobius"/>
    </source>
</evidence>
<dbReference type="Proteomes" id="UP000190449">
    <property type="component" value="Unassembled WGS sequence"/>
</dbReference>
<feature type="transmembrane region" description="Helical" evidence="1">
    <location>
        <begin position="20"/>
        <end position="42"/>
    </location>
</feature>
<keyword evidence="1" id="KW-0472">Membrane</keyword>
<keyword evidence="1" id="KW-1133">Transmembrane helix</keyword>
<name>A0A1T4QR21_9BACT</name>
<dbReference type="AlphaFoldDB" id="A0A1T4QR21"/>
<dbReference type="EMBL" id="FUWU01000052">
    <property type="protein sequence ID" value="SKA06134.1"/>
    <property type="molecule type" value="Genomic_DNA"/>
</dbReference>
<evidence type="ECO:0000313" key="3">
    <source>
        <dbReference type="Proteomes" id="UP000190449"/>
    </source>
</evidence>
<gene>
    <name evidence="2" type="ORF">SAMN02745108_02377</name>
</gene>
<sequence length="74" mass="8464">MNPTRIFESLLTPVKKFPTSFFFLSFILWLPEIFAVDTIHLLKNIVRGGGGQLFLLYGMAIPVLPSCLRPWPEK</sequence>